<gene>
    <name evidence="1" type="ORF">E3J59_06520</name>
</gene>
<comment type="caution">
    <text evidence="1">The sequence shown here is derived from an EMBL/GenBank/DDBJ whole genome shotgun (WGS) entry which is preliminary data.</text>
</comment>
<organism evidence="1 2">
    <name type="scientific">Aerophobetes bacterium</name>
    <dbReference type="NCBI Taxonomy" id="2030807"/>
    <lineage>
        <taxon>Bacteria</taxon>
        <taxon>Candidatus Aerophobota</taxon>
    </lineage>
</organism>
<reference evidence="1 2" key="1">
    <citation type="submission" date="2019-03" db="EMBL/GenBank/DDBJ databases">
        <title>Metabolic potential of uncultured bacteria and archaea associated with petroleum seepage in deep-sea sediments.</title>
        <authorList>
            <person name="Dong X."/>
            <person name="Hubert C."/>
        </authorList>
    </citation>
    <scope>NUCLEOTIDE SEQUENCE [LARGE SCALE GENOMIC DNA]</scope>
    <source>
        <strain evidence="1">E29_bin78</strain>
    </source>
</reference>
<protein>
    <submittedName>
        <fullName evidence="1">Uncharacterized protein</fullName>
    </submittedName>
</protein>
<dbReference type="AlphaFoldDB" id="A0A523UM31"/>
<sequence length="188" mass="21879">MSSCLSLSFKMQINGREVKAFHFKDTDSFYVELLLRKGDCPEKREFPEVQICPGDCQGTYLSAIIKDDVVRIIGSIYPKPHIMYSQEFARNHNLNKEEVKEYVKKYLDSGPYTVESHMAGRRKRVYARGEHVQTVFERCTFRVAQGQFINFLAKLRKGDIERITQNLDEIRKRAIATTTEGFARFVRP</sequence>
<dbReference type="Proteomes" id="UP000320679">
    <property type="component" value="Unassembled WGS sequence"/>
</dbReference>
<evidence type="ECO:0000313" key="1">
    <source>
        <dbReference type="EMBL" id="TET43371.1"/>
    </source>
</evidence>
<proteinExistence type="predicted"/>
<accession>A0A523UM31</accession>
<name>A0A523UM31_UNCAE</name>
<evidence type="ECO:0000313" key="2">
    <source>
        <dbReference type="Proteomes" id="UP000320679"/>
    </source>
</evidence>
<dbReference type="EMBL" id="SOJK01000273">
    <property type="protein sequence ID" value="TET43371.1"/>
    <property type="molecule type" value="Genomic_DNA"/>
</dbReference>